<dbReference type="EMBL" id="JBJKFK010001569">
    <property type="protein sequence ID" value="KAL3312742.1"/>
    <property type="molecule type" value="Genomic_DNA"/>
</dbReference>
<gene>
    <name evidence="3" type="ORF">Ciccas_008659</name>
</gene>
<sequence>MIKSKIAEIFAALDKEGNGYITVDSFKSNFEAFLNTIPGSDPDSHVTEDSGFHCYSDNRHDDQASI</sequence>
<feature type="compositionally biased region" description="Basic and acidic residues" evidence="1">
    <location>
        <begin position="42"/>
        <end position="66"/>
    </location>
</feature>
<dbReference type="PROSITE" id="PS50222">
    <property type="entry name" value="EF_HAND_2"/>
    <property type="match status" value="1"/>
</dbReference>
<dbReference type="AlphaFoldDB" id="A0ABD2Q0M7"/>
<dbReference type="InterPro" id="IPR002048">
    <property type="entry name" value="EF_hand_dom"/>
</dbReference>
<comment type="caution">
    <text evidence="3">The sequence shown here is derived from an EMBL/GenBank/DDBJ whole genome shotgun (WGS) entry which is preliminary data.</text>
</comment>
<name>A0ABD2Q0M7_9PLAT</name>
<feature type="domain" description="EF-hand" evidence="2">
    <location>
        <begin position="1"/>
        <end position="36"/>
    </location>
</feature>
<evidence type="ECO:0000256" key="1">
    <source>
        <dbReference type="SAM" id="MobiDB-lite"/>
    </source>
</evidence>
<dbReference type="InterPro" id="IPR011992">
    <property type="entry name" value="EF-hand-dom_pair"/>
</dbReference>
<dbReference type="Proteomes" id="UP001626550">
    <property type="component" value="Unassembled WGS sequence"/>
</dbReference>
<dbReference type="SUPFAM" id="SSF47473">
    <property type="entry name" value="EF-hand"/>
    <property type="match status" value="1"/>
</dbReference>
<evidence type="ECO:0000259" key="2">
    <source>
        <dbReference type="PROSITE" id="PS50222"/>
    </source>
</evidence>
<reference evidence="3 4" key="1">
    <citation type="submission" date="2024-11" db="EMBL/GenBank/DDBJ databases">
        <title>Adaptive evolution of stress response genes in parasites aligns with host niche diversity.</title>
        <authorList>
            <person name="Hahn C."/>
            <person name="Resl P."/>
        </authorList>
    </citation>
    <scope>NUCLEOTIDE SEQUENCE [LARGE SCALE GENOMIC DNA]</scope>
    <source>
        <strain evidence="3">EGGRZ-B1_66</strain>
        <tissue evidence="3">Body</tissue>
    </source>
</reference>
<dbReference type="Gene3D" id="1.10.238.10">
    <property type="entry name" value="EF-hand"/>
    <property type="match status" value="1"/>
</dbReference>
<evidence type="ECO:0000313" key="3">
    <source>
        <dbReference type="EMBL" id="KAL3312742.1"/>
    </source>
</evidence>
<evidence type="ECO:0000313" key="4">
    <source>
        <dbReference type="Proteomes" id="UP001626550"/>
    </source>
</evidence>
<proteinExistence type="predicted"/>
<protein>
    <recommendedName>
        <fullName evidence="2">EF-hand domain-containing protein</fullName>
    </recommendedName>
</protein>
<feature type="region of interest" description="Disordered" evidence="1">
    <location>
        <begin position="41"/>
        <end position="66"/>
    </location>
</feature>
<organism evidence="3 4">
    <name type="scientific">Cichlidogyrus casuarinus</name>
    <dbReference type="NCBI Taxonomy" id="1844966"/>
    <lineage>
        <taxon>Eukaryota</taxon>
        <taxon>Metazoa</taxon>
        <taxon>Spiralia</taxon>
        <taxon>Lophotrochozoa</taxon>
        <taxon>Platyhelminthes</taxon>
        <taxon>Monogenea</taxon>
        <taxon>Monopisthocotylea</taxon>
        <taxon>Dactylogyridea</taxon>
        <taxon>Ancyrocephalidae</taxon>
        <taxon>Cichlidogyrus</taxon>
    </lineage>
</organism>
<accession>A0ABD2Q0M7</accession>
<keyword evidence="4" id="KW-1185">Reference proteome</keyword>